<protein>
    <submittedName>
        <fullName evidence="2">Uncharacterized protein</fullName>
    </submittedName>
</protein>
<organism evidence="2 3">
    <name type="scientific">Lactuca sativa</name>
    <name type="common">Garden lettuce</name>
    <dbReference type="NCBI Taxonomy" id="4236"/>
    <lineage>
        <taxon>Eukaryota</taxon>
        <taxon>Viridiplantae</taxon>
        <taxon>Streptophyta</taxon>
        <taxon>Embryophyta</taxon>
        <taxon>Tracheophyta</taxon>
        <taxon>Spermatophyta</taxon>
        <taxon>Magnoliopsida</taxon>
        <taxon>eudicotyledons</taxon>
        <taxon>Gunneridae</taxon>
        <taxon>Pentapetalae</taxon>
        <taxon>asterids</taxon>
        <taxon>campanulids</taxon>
        <taxon>Asterales</taxon>
        <taxon>Asteraceae</taxon>
        <taxon>Cichorioideae</taxon>
        <taxon>Cichorieae</taxon>
        <taxon>Lactucinae</taxon>
        <taxon>Lactuca</taxon>
    </lineage>
</organism>
<proteinExistence type="predicted"/>
<dbReference type="EMBL" id="NBSK02000004">
    <property type="protein sequence ID" value="KAJ0212840.1"/>
    <property type="molecule type" value="Genomic_DNA"/>
</dbReference>
<keyword evidence="1" id="KW-0472">Membrane</keyword>
<dbReference type="Proteomes" id="UP000235145">
    <property type="component" value="Unassembled WGS sequence"/>
</dbReference>
<sequence length="90" mass="10452">MDSSSTSSIIKSVYRTKCDCGNQLQFSVSRTDKNTGRKFKACHNYKFDTKELEFYANEREPYNEIVDNGVLQVIMLLKFVLVMLMIIGLW</sequence>
<name>A0A9R1VUP0_LACSA</name>
<evidence type="ECO:0000256" key="1">
    <source>
        <dbReference type="SAM" id="Phobius"/>
    </source>
</evidence>
<keyword evidence="1" id="KW-1133">Transmembrane helix</keyword>
<accession>A0A9R1VUP0</accession>
<dbReference type="AlphaFoldDB" id="A0A9R1VUP0"/>
<evidence type="ECO:0000313" key="3">
    <source>
        <dbReference type="Proteomes" id="UP000235145"/>
    </source>
</evidence>
<comment type="caution">
    <text evidence="2">The sequence shown here is derived from an EMBL/GenBank/DDBJ whole genome shotgun (WGS) entry which is preliminary data.</text>
</comment>
<gene>
    <name evidence="2" type="ORF">LSAT_V11C400171600</name>
</gene>
<evidence type="ECO:0000313" key="2">
    <source>
        <dbReference type="EMBL" id="KAJ0212840.1"/>
    </source>
</evidence>
<keyword evidence="1" id="KW-0812">Transmembrane</keyword>
<reference evidence="2 3" key="1">
    <citation type="journal article" date="2017" name="Nat. Commun.">
        <title>Genome assembly with in vitro proximity ligation data and whole-genome triplication in lettuce.</title>
        <authorList>
            <person name="Reyes-Chin-Wo S."/>
            <person name="Wang Z."/>
            <person name="Yang X."/>
            <person name="Kozik A."/>
            <person name="Arikit S."/>
            <person name="Song C."/>
            <person name="Xia L."/>
            <person name="Froenicke L."/>
            <person name="Lavelle D.O."/>
            <person name="Truco M.J."/>
            <person name="Xia R."/>
            <person name="Zhu S."/>
            <person name="Xu C."/>
            <person name="Xu H."/>
            <person name="Xu X."/>
            <person name="Cox K."/>
            <person name="Korf I."/>
            <person name="Meyers B.C."/>
            <person name="Michelmore R.W."/>
        </authorList>
    </citation>
    <scope>NUCLEOTIDE SEQUENCE [LARGE SCALE GENOMIC DNA]</scope>
    <source>
        <strain evidence="3">cv. Salinas</strain>
        <tissue evidence="2">Seedlings</tissue>
    </source>
</reference>
<feature type="transmembrane region" description="Helical" evidence="1">
    <location>
        <begin position="69"/>
        <end position="89"/>
    </location>
</feature>
<keyword evidence="3" id="KW-1185">Reference proteome</keyword>